<evidence type="ECO:0000313" key="1">
    <source>
        <dbReference type="EMBL" id="SFE90200.1"/>
    </source>
</evidence>
<dbReference type="Proteomes" id="UP000199516">
    <property type="component" value="Unassembled WGS sequence"/>
</dbReference>
<proteinExistence type="predicted"/>
<dbReference type="EMBL" id="FONT01000005">
    <property type="protein sequence ID" value="SFE90200.1"/>
    <property type="molecule type" value="Genomic_DNA"/>
</dbReference>
<evidence type="ECO:0000313" key="2">
    <source>
        <dbReference type="Proteomes" id="UP000199516"/>
    </source>
</evidence>
<gene>
    <name evidence="1" type="ORF">SAMN05192532_105253</name>
</gene>
<dbReference type="InterPro" id="IPR025004">
    <property type="entry name" value="SenN/SenS"/>
</dbReference>
<keyword evidence="2" id="KW-1185">Reference proteome</keyword>
<name>A0A1I2ED90_9BACI</name>
<dbReference type="Pfam" id="PF13040">
    <property type="entry name" value="Fur_reg_FbpB"/>
    <property type="match status" value="1"/>
</dbReference>
<dbReference type="RefSeq" id="WP_091662413.1">
    <property type="nucleotide sequence ID" value="NZ_FONT01000005.1"/>
</dbReference>
<accession>A0A1I2ED90</accession>
<dbReference type="AlphaFoldDB" id="A0A1I2ED90"/>
<sequence length="53" mass="6425">MRKTTRISLNELINENKKEIMSNQEIINDIEKRLEDKHSKKVYVQEQQAKRII</sequence>
<protein>
    <submittedName>
        <fullName evidence="1">Fur-regulated basic protein B</fullName>
    </submittedName>
</protein>
<reference evidence="1 2" key="1">
    <citation type="submission" date="2016-10" db="EMBL/GenBank/DDBJ databases">
        <authorList>
            <person name="de Groot N.N."/>
        </authorList>
    </citation>
    <scope>NUCLEOTIDE SEQUENCE [LARGE SCALE GENOMIC DNA]</scope>
    <source>
        <strain evidence="1 2">DSM 23995</strain>
    </source>
</reference>
<organism evidence="1 2">
    <name type="scientific">Alteribacillus iranensis</name>
    <dbReference type="NCBI Taxonomy" id="930128"/>
    <lineage>
        <taxon>Bacteria</taxon>
        <taxon>Bacillati</taxon>
        <taxon>Bacillota</taxon>
        <taxon>Bacilli</taxon>
        <taxon>Bacillales</taxon>
        <taxon>Bacillaceae</taxon>
        <taxon>Alteribacillus</taxon>
    </lineage>
</organism>
<dbReference type="OrthoDB" id="2991278at2"/>